<dbReference type="NCBIfam" id="TIGR02433">
    <property type="entry name" value="lysidine_TilS_C"/>
    <property type="match status" value="1"/>
</dbReference>
<dbReference type="SUPFAM" id="SSF56037">
    <property type="entry name" value="PheT/TilS domain"/>
    <property type="match status" value="1"/>
</dbReference>
<comment type="similarity">
    <text evidence="8">Belongs to the tRNA(Ile)-lysidine synthase family.</text>
</comment>
<sequence>MINKVKDFIIKNNLIKENDKVLVALSGGPDSVCLLHILYELKELLNIKIGAAHVNHMLRGEDALKDENYSSELCEKLNIDFYSQKVDINKISKEKNISHEMAGREERYKFFNFIKDTYNYSKIAVAHNSNDQAETIIMNMMRGSGLEGLCGIRNIRSGGIIRPILCLSRDEIENYCKDNNLNPRIDKTNLENIYSRNRIRLDILPYMKENFNRDIIETINRMSSLLQIDNDFIEKQCDNYYKKYCLNKKDYMTISKKAFILDKAVLTRLIKRAFVEFTGKYNNFEMKHIYEVIDLSRNTTNKKVFLPNEIIAENIYGDILLKNKEYINKENKSEEIIANKDQLKKYSCEYSEYKIDFEFINNKNNIEFSNNVLIKYFDYDNIEERLIIRKRENGDRIIPLGMKGSKKLKDIFIDLKIPVEKRDKIPVLCFDDEVAWIVGYKVSEKFKITKETQNILKITFTRKE</sequence>
<protein>
    <recommendedName>
        <fullName evidence="8">tRNA(Ile)-lysidine synthase</fullName>
        <ecNumber evidence="8">6.3.4.19</ecNumber>
    </recommendedName>
    <alternativeName>
        <fullName evidence="8">tRNA(Ile)-2-lysyl-cytidine synthase</fullName>
    </alternativeName>
    <alternativeName>
        <fullName evidence="8">tRNA(Ile)-lysidine synthetase</fullName>
    </alternativeName>
</protein>
<dbReference type="EC" id="6.3.4.19" evidence="8"/>
<dbReference type="EMBL" id="ASRV01000089">
    <property type="protein sequence ID" value="EOR26706.1"/>
    <property type="molecule type" value="Genomic_DNA"/>
</dbReference>
<dbReference type="GO" id="GO:0005737">
    <property type="term" value="C:cytoplasm"/>
    <property type="evidence" value="ECO:0007669"/>
    <property type="project" value="UniProtKB-SubCell"/>
</dbReference>
<dbReference type="CDD" id="cd01992">
    <property type="entry name" value="TilS_N"/>
    <property type="match status" value="1"/>
</dbReference>
<evidence type="ECO:0000313" key="10">
    <source>
        <dbReference type="EMBL" id="EOR26706.1"/>
    </source>
</evidence>
<proteinExistence type="inferred from homology"/>
<dbReference type="PATRIC" id="fig|1202534.3.peg.1435"/>
<dbReference type="Proteomes" id="UP000013988">
    <property type="component" value="Unassembled WGS sequence"/>
</dbReference>
<dbReference type="GO" id="GO:0005524">
    <property type="term" value="F:ATP binding"/>
    <property type="evidence" value="ECO:0007669"/>
    <property type="project" value="UniProtKB-UniRule"/>
</dbReference>
<evidence type="ECO:0000256" key="8">
    <source>
        <dbReference type="HAMAP-Rule" id="MF_01161"/>
    </source>
</evidence>
<dbReference type="RefSeq" id="WP_016206844.1">
    <property type="nucleotide sequence ID" value="NZ_ASRV01000089.1"/>
</dbReference>
<evidence type="ECO:0000259" key="9">
    <source>
        <dbReference type="SMART" id="SM00977"/>
    </source>
</evidence>
<comment type="subcellular location">
    <subcellularLocation>
        <location evidence="1 8">Cytoplasm</location>
    </subcellularLocation>
</comment>
<evidence type="ECO:0000256" key="3">
    <source>
        <dbReference type="ARBA" id="ARBA00022598"/>
    </source>
</evidence>
<dbReference type="HAMAP" id="MF_01161">
    <property type="entry name" value="tRNA_Ile_lys_synt"/>
    <property type="match status" value="1"/>
</dbReference>
<dbReference type="InterPro" id="IPR014729">
    <property type="entry name" value="Rossmann-like_a/b/a_fold"/>
</dbReference>
<evidence type="ECO:0000256" key="6">
    <source>
        <dbReference type="ARBA" id="ARBA00022840"/>
    </source>
</evidence>
<name>R9CHM7_9CLOT</name>
<dbReference type="InterPro" id="IPR011063">
    <property type="entry name" value="TilS/TtcA_N"/>
</dbReference>
<dbReference type="Gene3D" id="3.40.50.620">
    <property type="entry name" value="HUPs"/>
    <property type="match status" value="1"/>
</dbReference>
<keyword evidence="6 8" id="KW-0067">ATP-binding</keyword>
<dbReference type="SMART" id="SM00977">
    <property type="entry name" value="TilS_C"/>
    <property type="match status" value="1"/>
</dbReference>
<dbReference type="InterPro" id="IPR020825">
    <property type="entry name" value="Phe-tRNA_synthase-like_B3/B4"/>
</dbReference>
<dbReference type="PANTHER" id="PTHR43033:SF1">
    <property type="entry name" value="TRNA(ILE)-LYSIDINE SYNTHASE-RELATED"/>
    <property type="match status" value="1"/>
</dbReference>
<keyword evidence="4 8" id="KW-0819">tRNA processing</keyword>
<dbReference type="SUPFAM" id="SSF82829">
    <property type="entry name" value="MesJ substrate recognition domain-like"/>
    <property type="match status" value="1"/>
</dbReference>
<evidence type="ECO:0000256" key="1">
    <source>
        <dbReference type="ARBA" id="ARBA00004496"/>
    </source>
</evidence>
<comment type="function">
    <text evidence="8">Ligates lysine onto the cytidine present at position 34 of the AUA codon-specific tRNA(Ile) that contains the anticodon CAU, in an ATP-dependent manner. Cytidine is converted to lysidine, thus changing the amino acid specificity of the tRNA from methionine to isoleucine.</text>
</comment>
<dbReference type="GO" id="GO:0006400">
    <property type="term" value="P:tRNA modification"/>
    <property type="evidence" value="ECO:0007669"/>
    <property type="project" value="UniProtKB-UniRule"/>
</dbReference>
<evidence type="ECO:0000256" key="4">
    <source>
        <dbReference type="ARBA" id="ARBA00022694"/>
    </source>
</evidence>
<dbReference type="GO" id="GO:0032267">
    <property type="term" value="F:tRNA(Ile)-lysidine synthase activity"/>
    <property type="evidence" value="ECO:0007669"/>
    <property type="project" value="UniProtKB-EC"/>
</dbReference>
<gene>
    <name evidence="8" type="primary">tilS</name>
    <name evidence="10" type="ORF">A500_07168</name>
</gene>
<comment type="domain">
    <text evidence="8">The N-terminal region contains the highly conserved SGGXDS motif, predicted to be a P-loop motif involved in ATP binding.</text>
</comment>
<dbReference type="Pfam" id="PF01171">
    <property type="entry name" value="ATP_bind_3"/>
    <property type="match status" value="1"/>
</dbReference>
<keyword evidence="2 8" id="KW-0963">Cytoplasm</keyword>
<dbReference type="Pfam" id="PF11734">
    <property type="entry name" value="TilS_C"/>
    <property type="match status" value="1"/>
</dbReference>
<keyword evidence="5 8" id="KW-0547">Nucleotide-binding</keyword>
<evidence type="ECO:0000313" key="11">
    <source>
        <dbReference type="Proteomes" id="UP000013988"/>
    </source>
</evidence>
<keyword evidence="3 8" id="KW-0436">Ligase</keyword>
<dbReference type="AlphaFoldDB" id="R9CHM7"/>
<comment type="caution">
    <text evidence="10">The sequence shown here is derived from an EMBL/GenBank/DDBJ whole genome shotgun (WGS) entry which is preliminary data.</text>
</comment>
<comment type="catalytic activity">
    <reaction evidence="7 8">
        <text>cytidine(34) in tRNA(Ile2) + L-lysine + ATP = lysidine(34) in tRNA(Ile2) + AMP + diphosphate + H(+)</text>
        <dbReference type="Rhea" id="RHEA:43744"/>
        <dbReference type="Rhea" id="RHEA-COMP:10625"/>
        <dbReference type="Rhea" id="RHEA-COMP:10670"/>
        <dbReference type="ChEBI" id="CHEBI:15378"/>
        <dbReference type="ChEBI" id="CHEBI:30616"/>
        <dbReference type="ChEBI" id="CHEBI:32551"/>
        <dbReference type="ChEBI" id="CHEBI:33019"/>
        <dbReference type="ChEBI" id="CHEBI:82748"/>
        <dbReference type="ChEBI" id="CHEBI:83665"/>
        <dbReference type="ChEBI" id="CHEBI:456215"/>
        <dbReference type="EC" id="6.3.4.19"/>
    </reaction>
</comment>
<keyword evidence="11" id="KW-1185">Reference proteome</keyword>
<accession>R9CHM7</accession>
<feature type="domain" description="Lysidine-tRNA(Ile) synthetase C-terminal" evidence="9">
    <location>
        <begin position="386"/>
        <end position="458"/>
    </location>
</feature>
<dbReference type="InterPro" id="IPR012796">
    <property type="entry name" value="Lysidine-tRNA-synth_C"/>
</dbReference>
<organism evidence="10 11">
    <name type="scientific">Clostridium sartagoforme AAU1</name>
    <dbReference type="NCBI Taxonomy" id="1202534"/>
    <lineage>
        <taxon>Bacteria</taxon>
        <taxon>Bacillati</taxon>
        <taxon>Bacillota</taxon>
        <taxon>Clostridia</taxon>
        <taxon>Eubacteriales</taxon>
        <taxon>Clostridiaceae</taxon>
        <taxon>Clostridium</taxon>
    </lineage>
</organism>
<dbReference type="InterPro" id="IPR012094">
    <property type="entry name" value="tRNA_Ile_lys_synt"/>
</dbReference>
<dbReference type="NCBIfam" id="TIGR02432">
    <property type="entry name" value="lysidine_TilS_N"/>
    <property type="match status" value="1"/>
</dbReference>
<evidence type="ECO:0000256" key="2">
    <source>
        <dbReference type="ARBA" id="ARBA00022490"/>
    </source>
</evidence>
<evidence type="ECO:0000256" key="7">
    <source>
        <dbReference type="ARBA" id="ARBA00048539"/>
    </source>
</evidence>
<dbReference type="PANTHER" id="PTHR43033">
    <property type="entry name" value="TRNA(ILE)-LYSIDINE SYNTHASE-RELATED"/>
    <property type="match status" value="1"/>
</dbReference>
<dbReference type="InterPro" id="IPR012795">
    <property type="entry name" value="tRNA_Ile_lys_synt_N"/>
</dbReference>
<dbReference type="SUPFAM" id="SSF52402">
    <property type="entry name" value="Adenine nucleotide alpha hydrolases-like"/>
    <property type="match status" value="1"/>
</dbReference>
<reference evidence="10 11" key="1">
    <citation type="submission" date="2013-03" db="EMBL/GenBank/DDBJ databases">
        <title>Whole genome shotgun sequencing of Clostridium sartagoforme AAU1.</title>
        <authorList>
            <person name="Joshi C.G."/>
            <person name="Duggirala S.M."/>
            <person name="Nathani N.M."/>
            <person name="Bhatt V.D."/>
            <person name="Patel A.K."/>
            <person name="Pandya P.R."/>
            <person name="KaPatel J.A."/>
        </authorList>
    </citation>
    <scope>NUCLEOTIDE SEQUENCE [LARGE SCALE GENOMIC DNA]</scope>
    <source>
        <strain evidence="10 11">AAU1</strain>
    </source>
</reference>
<feature type="binding site" evidence="8">
    <location>
        <begin position="26"/>
        <end position="31"/>
    </location>
    <ligand>
        <name>ATP</name>
        <dbReference type="ChEBI" id="CHEBI:30616"/>
    </ligand>
</feature>
<dbReference type="Gene3D" id="3.50.40.10">
    <property type="entry name" value="Phenylalanyl-trna Synthetase, Chain B, domain 3"/>
    <property type="match status" value="1"/>
</dbReference>
<dbReference type="Gene3D" id="1.20.59.20">
    <property type="match status" value="1"/>
</dbReference>
<evidence type="ECO:0000256" key="5">
    <source>
        <dbReference type="ARBA" id="ARBA00022741"/>
    </source>
</evidence>